<proteinExistence type="predicted"/>
<comment type="caution">
    <text evidence="1">The sequence shown here is derived from an EMBL/GenBank/DDBJ whole genome shotgun (WGS) entry which is preliminary data.</text>
</comment>
<evidence type="ECO:0000313" key="2">
    <source>
        <dbReference type="Proteomes" id="UP001060215"/>
    </source>
</evidence>
<organism evidence="1 2">
    <name type="scientific">Camellia lanceoleosa</name>
    <dbReference type="NCBI Taxonomy" id="1840588"/>
    <lineage>
        <taxon>Eukaryota</taxon>
        <taxon>Viridiplantae</taxon>
        <taxon>Streptophyta</taxon>
        <taxon>Embryophyta</taxon>
        <taxon>Tracheophyta</taxon>
        <taxon>Spermatophyta</taxon>
        <taxon>Magnoliopsida</taxon>
        <taxon>eudicotyledons</taxon>
        <taxon>Gunneridae</taxon>
        <taxon>Pentapetalae</taxon>
        <taxon>asterids</taxon>
        <taxon>Ericales</taxon>
        <taxon>Theaceae</taxon>
        <taxon>Camellia</taxon>
    </lineage>
</organism>
<keyword evidence="2" id="KW-1185">Reference proteome</keyword>
<gene>
    <name evidence="1" type="ORF">LOK49_LG15G01911</name>
</gene>
<name>A0ACC0F7T9_9ERIC</name>
<sequence>MESGGLGVESTKHSCGSTAGVEELSVDVVVEGVGGLGIRGGGASSDGSSEVINSNNGDGGGVQVTCFTEVLEDVTLHFQIICLHKQVRFSHSLCSQFCN</sequence>
<protein>
    <submittedName>
        <fullName evidence="1">Uncharacterized protein</fullName>
    </submittedName>
</protein>
<dbReference type="EMBL" id="CM045768">
    <property type="protein sequence ID" value="KAI7984173.1"/>
    <property type="molecule type" value="Genomic_DNA"/>
</dbReference>
<reference evidence="1 2" key="1">
    <citation type="journal article" date="2022" name="Plant J.">
        <title>Chromosome-level genome of Camellia lanceoleosa provides a valuable resource for understanding genome evolution and self-incompatibility.</title>
        <authorList>
            <person name="Gong W."/>
            <person name="Xiao S."/>
            <person name="Wang L."/>
            <person name="Liao Z."/>
            <person name="Chang Y."/>
            <person name="Mo W."/>
            <person name="Hu G."/>
            <person name="Li W."/>
            <person name="Zhao G."/>
            <person name="Zhu H."/>
            <person name="Hu X."/>
            <person name="Ji K."/>
            <person name="Xiang X."/>
            <person name="Song Q."/>
            <person name="Yuan D."/>
            <person name="Jin S."/>
            <person name="Zhang L."/>
        </authorList>
    </citation>
    <scope>NUCLEOTIDE SEQUENCE [LARGE SCALE GENOMIC DNA]</scope>
    <source>
        <strain evidence="1">SQ_2022a</strain>
    </source>
</reference>
<accession>A0ACC0F7T9</accession>
<dbReference type="Proteomes" id="UP001060215">
    <property type="component" value="Chromosome 11"/>
</dbReference>
<evidence type="ECO:0000313" key="1">
    <source>
        <dbReference type="EMBL" id="KAI7984173.1"/>
    </source>
</evidence>